<evidence type="ECO:0000313" key="1">
    <source>
        <dbReference type="EMBL" id="VDP00981.1"/>
    </source>
</evidence>
<proteinExistence type="predicted"/>
<dbReference type="Gene3D" id="1.20.5.340">
    <property type="match status" value="1"/>
</dbReference>
<accession>A0A183M937</accession>
<sequence length="107" mass="12167">MKAKLNSEKTVKALESQLQEVSVKLDEATRNLNEQASTKARSSQEVSELQRQLEEAESQLSQLNKIKQQLSAQLEEARHSLEDESRVCVKNYDGLLNSLWIIHCILS</sequence>
<gene>
    <name evidence="1" type="ORF">SMRZ_LOCUS12562</name>
</gene>
<dbReference type="Proteomes" id="UP000277204">
    <property type="component" value="Unassembled WGS sequence"/>
</dbReference>
<dbReference type="STRING" id="48269.A0A183M937"/>
<dbReference type="AlphaFoldDB" id="A0A183M937"/>
<name>A0A183M937_9TREM</name>
<dbReference type="EMBL" id="UZAI01008072">
    <property type="protein sequence ID" value="VDP00981.1"/>
    <property type="molecule type" value="Genomic_DNA"/>
</dbReference>
<keyword evidence="2" id="KW-1185">Reference proteome</keyword>
<evidence type="ECO:0000313" key="2">
    <source>
        <dbReference type="Proteomes" id="UP000277204"/>
    </source>
</evidence>
<protein>
    <submittedName>
        <fullName evidence="1">Uncharacterized protein</fullName>
    </submittedName>
</protein>
<dbReference type="SUPFAM" id="SSF90257">
    <property type="entry name" value="Myosin rod fragments"/>
    <property type="match status" value="1"/>
</dbReference>
<organism evidence="1 2">
    <name type="scientific">Schistosoma margrebowiei</name>
    <dbReference type="NCBI Taxonomy" id="48269"/>
    <lineage>
        <taxon>Eukaryota</taxon>
        <taxon>Metazoa</taxon>
        <taxon>Spiralia</taxon>
        <taxon>Lophotrochozoa</taxon>
        <taxon>Platyhelminthes</taxon>
        <taxon>Trematoda</taxon>
        <taxon>Digenea</taxon>
        <taxon>Strigeidida</taxon>
        <taxon>Schistosomatoidea</taxon>
        <taxon>Schistosomatidae</taxon>
        <taxon>Schistosoma</taxon>
    </lineage>
</organism>
<reference evidence="1 2" key="1">
    <citation type="submission" date="2018-11" db="EMBL/GenBank/DDBJ databases">
        <authorList>
            <consortium name="Pathogen Informatics"/>
        </authorList>
    </citation>
    <scope>NUCLEOTIDE SEQUENCE [LARGE SCALE GENOMIC DNA]</scope>
    <source>
        <strain evidence="1 2">Zambia</strain>
    </source>
</reference>